<organism evidence="3 4">
    <name type="scientific">Streptomyces griseoaurantiacus</name>
    <dbReference type="NCBI Taxonomy" id="68213"/>
    <lineage>
        <taxon>Bacteria</taxon>
        <taxon>Bacillati</taxon>
        <taxon>Actinomycetota</taxon>
        <taxon>Actinomycetes</taxon>
        <taxon>Kitasatosporales</taxon>
        <taxon>Streptomycetaceae</taxon>
        <taxon>Streptomyces</taxon>
        <taxon>Streptomyces aurantiacus group</taxon>
    </lineage>
</organism>
<evidence type="ECO:0000313" key="3">
    <source>
        <dbReference type="EMBL" id="MBA5225005.1"/>
    </source>
</evidence>
<evidence type="ECO:0000256" key="1">
    <source>
        <dbReference type="SAM" id="MobiDB-lite"/>
    </source>
</evidence>
<reference evidence="3 4" key="1">
    <citation type="submission" date="2020-07" db="EMBL/GenBank/DDBJ databases">
        <title>Differential regulation of undecylprodigiosin biosynthesis in the yeast-scavenging Streptomyces strain MBK6.</title>
        <authorList>
            <person name="Baral B."/>
            <person name="Siitonen V."/>
            <person name="Laughlin M."/>
            <person name="Yamada K."/>
            <person name="Ilomaeki M."/>
            <person name="Metsae-Ketelae M."/>
            <person name="Niemi J."/>
        </authorList>
    </citation>
    <scope>NUCLEOTIDE SEQUENCE [LARGE SCALE GENOMIC DNA]</scope>
    <source>
        <strain evidence="3 4">MBK6</strain>
    </source>
</reference>
<dbReference type="Pfam" id="PF06722">
    <property type="entry name" value="EryCIII-like_C"/>
    <property type="match status" value="1"/>
</dbReference>
<sequence length="168" mass="17153">MSSNARVESFFPFDALFPLADVVVTNGGYGGVQLALHHGVPLVVAGGSEDRPAVAARVAGFGVGVDLRTGRPGTAAVGQAVRRVLDEPAFRRRAQGPECGVPVRRPSACRSRHHRRRVTSRAGSGGAVCGPRRPAVGGRGGEGGDVVGEVGIGQGQVDGVVDAGDGRR</sequence>
<feature type="region of interest" description="Disordered" evidence="1">
    <location>
        <begin position="111"/>
        <end position="168"/>
    </location>
</feature>
<proteinExistence type="predicted"/>
<name>A0A7W2DXU6_9ACTN</name>
<dbReference type="AlphaFoldDB" id="A0A7W2DXU6"/>
<dbReference type="InterPro" id="IPR010610">
    <property type="entry name" value="EryCIII-like_C"/>
</dbReference>
<dbReference type="Gene3D" id="3.40.50.2000">
    <property type="entry name" value="Glycogen Phosphorylase B"/>
    <property type="match status" value="1"/>
</dbReference>
<feature type="domain" description="Erythromycin biosynthesis protein CIII-like C-terminal" evidence="2">
    <location>
        <begin position="3"/>
        <end position="95"/>
    </location>
</feature>
<evidence type="ECO:0000313" key="4">
    <source>
        <dbReference type="Proteomes" id="UP000587608"/>
    </source>
</evidence>
<feature type="compositionally biased region" description="Low complexity" evidence="1">
    <location>
        <begin position="157"/>
        <end position="168"/>
    </location>
</feature>
<accession>A0A7W2DXU6</accession>
<evidence type="ECO:0000259" key="2">
    <source>
        <dbReference type="Pfam" id="PF06722"/>
    </source>
</evidence>
<dbReference type="RefSeq" id="WP_191854359.1">
    <property type="nucleotide sequence ID" value="NZ_JACERG010000017.1"/>
</dbReference>
<dbReference type="Proteomes" id="UP000587608">
    <property type="component" value="Unassembled WGS sequence"/>
</dbReference>
<dbReference type="GO" id="GO:0016757">
    <property type="term" value="F:glycosyltransferase activity"/>
    <property type="evidence" value="ECO:0007669"/>
    <property type="project" value="UniProtKB-ARBA"/>
</dbReference>
<feature type="compositionally biased region" description="Gly residues" evidence="1">
    <location>
        <begin position="137"/>
        <end position="156"/>
    </location>
</feature>
<dbReference type="EMBL" id="JACERG010000017">
    <property type="protein sequence ID" value="MBA5225005.1"/>
    <property type="molecule type" value="Genomic_DNA"/>
</dbReference>
<gene>
    <name evidence="3" type="ORF">H1X69_26940</name>
</gene>
<comment type="caution">
    <text evidence="3">The sequence shown here is derived from an EMBL/GenBank/DDBJ whole genome shotgun (WGS) entry which is preliminary data.</text>
</comment>
<protein>
    <recommendedName>
        <fullName evidence="2">Erythromycin biosynthesis protein CIII-like C-terminal domain-containing protein</fullName>
    </recommendedName>
</protein>
<dbReference type="SUPFAM" id="SSF53756">
    <property type="entry name" value="UDP-Glycosyltransferase/glycogen phosphorylase"/>
    <property type="match status" value="1"/>
</dbReference>